<reference evidence="5 7" key="1">
    <citation type="submission" date="2015-10" db="EMBL/GenBank/DDBJ databases">
        <title>A novel member of the family Ruminococcaceae isolated from human faeces.</title>
        <authorList>
            <person name="Shkoporov A.N."/>
            <person name="Chaplin A.V."/>
            <person name="Motuzova O.V."/>
            <person name="Kafarskaia L.I."/>
            <person name="Efimov B.A."/>
        </authorList>
    </citation>
    <scope>NUCLEOTIDE SEQUENCE [LARGE SCALE GENOMIC DNA]</scope>
    <source>
        <strain evidence="5 7">668</strain>
    </source>
</reference>
<comment type="caution">
    <text evidence="5">The sequence shown here is derived from an EMBL/GenBank/DDBJ whole genome shotgun (WGS) entry which is preliminary data.</text>
</comment>
<dbReference type="SUPFAM" id="SSF51445">
    <property type="entry name" value="(Trans)glycosidases"/>
    <property type="match status" value="1"/>
</dbReference>
<accession>A0A0W7TT57</accession>
<dbReference type="PANTHER" id="PTHR21040:SF8">
    <property type="entry name" value="BCDNA.GH04120"/>
    <property type="match status" value="1"/>
</dbReference>
<dbReference type="CDD" id="cd06565">
    <property type="entry name" value="GH20_GcnA-like"/>
    <property type="match status" value="1"/>
</dbReference>
<proteinExistence type="inferred from homology"/>
<dbReference type="InterPro" id="IPR038901">
    <property type="entry name" value="HEXDC-like"/>
</dbReference>
<dbReference type="Pfam" id="PF00728">
    <property type="entry name" value="Glyco_hydro_20"/>
    <property type="match status" value="1"/>
</dbReference>
<evidence type="ECO:0000256" key="2">
    <source>
        <dbReference type="ARBA" id="ARBA00022801"/>
    </source>
</evidence>
<sequence length="626" mass="68611">MNEILSFSGQLPEHFDAAFAEIGPELGFARAGQGGLSVALHQGGCLRAEKRADGVVVTWAEPVQVYRALSLLRQHWAEDAFCIEETPCFETTGMMFDVSRNAVLQPDTLRFFLRKMAMMGLNLGMMYTEDTYEVPGQPYFGYQRGRYSADELRALDDYADMLGIELCPCIQTLGHLNRALHWPALAHLKDNEEVLLADDAQTYAFLEELIAAAAAPYRSKRIHIGMDEAHGIGLGAHLRRHGYEDPHTIIRRHLSRVLEITRRHGLSAMMWSDMYFRPDSPTDGYYDSGMPSAEAVAAVPPDVTLVYWDYYHETEQEYTDMLQKHAALPAPTVFAGGIWTWCGPAPDYAKTLAAAVPALTACKKAGVPLVLATAWGDNGAEANLTSALLGMQLYAEFMYTGTYDAGSLARRFACCCGADAQAFLDLSLFNAVPGMRSGALRPVNAAKFLLYQDPLVQLFAADTAGLAMSAHYTELEARYTRYADENPAFEPLFRFYSLLARVLAGKCAWHEQAAQAVLRKDLALAARLAEALPGTIAATEALRTAWRALWEATNRPQGFEIIDLRLGGVAARLSTAAARMRAFAAGVCADIPELSAPALPYTLRPDGTLFGSYAVGEIVSACKLDI</sequence>
<evidence type="ECO:0000313" key="8">
    <source>
        <dbReference type="Proteomes" id="UP000431913"/>
    </source>
</evidence>
<dbReference type="Proteomes" id="UP000431913">
    <property type="component" value="Unassembled WGS sequence"/>
</dbReference>
<protein>
    <submittedName>
        <fullName evidence="6">Beta-N-acetylhexosaminidase</fullName>
    </submittedName>
</protein>
<keyword evidence="2" id="KW-0378">Hydrolase</keyword>
<reference evidence="6 8" key="2">
    <citation type="submission" date="2019-08" db="EMBL/GenBank/DDBJ databases">
        <title>In-depth cultivation of the pig gut microbiome towards novel bacterial diversity and tailored functional studies.</title>
        <authorList>
            <person name="Wylensek D."/>
            <person name="Hitch T.C.A."/>
            <person name="Clavel T."/>
        </authorList>
    </citation>
    <scope>NUCLEOTIDE SEQUENCE [LARGE SCALE GENOMIC DNA]</scope>
    <source>
        <strain evidence="6 8">WCA3-601-WT-6J</strain>
    </source>
</reference>
<dbReference type="EMBL" id="LMUA01000005">
    <property type="protein sequence ID" value="KUE77034.1"/>
    <property type="molecule type" value="Genomic_DNA"/>
</dbReference>
<evidence type="ECO:0000313" key="6">
    <source>
        <dbReference type="EMBL" id="MST92098.1"/>
    </source>
</evidence>
<dbReference type="InterPro" id="IPR041063">
    <property type="entry name" value="Glyco_H_20C_C"/>
</dbReference>
<dbReference type="Gene3D" id="1.20.120.670">
    <property type="entry name" value="N-acetyl-b-d-glucoasminidase"/>
    <property type="match status" value="1"/>
</dbReference>
<evidence type="ECO:0000259" key="4">
    <source>
        <dbReference type="Pfam" id="PF18088"/>
    </source>
</evidence>
<dbReference type="GO" id="GO:0004563">
    <property type="term" value="F:beta-N-acetylhexosaminidase activity"/>
    <property type="evidence" value="ECO:0007669"/>
    <property type="project" value="UniProtKB-ARBA"/>
</dbReference>
<comment type="similarity">
    <text evidence="1">Belongs to the glycosyl hydrolase 20 family.</text>
</comment>
<evidence type="ECO:0000313" key="5">
    <source>
        <dbReference type="EMBL" id="KUE77034.1"/>
    </source>
</evidence>
<dbReference type="Gene3D" id="3.20.20.80">
    <property type="entry name" value="Glycosidases"/>
    <property type="match status" value="1"/>
</dbReference>
<dbReference type="Pfam" id="PF18088">
    <property type="entry name" value="Glyco_H_20C_C"/>
    <property type="match status" value="1"/>
</dbReference>
<name>A0A0W7TT57_9FIRM</name>
<evidence type="ECO:0000259" key="3">
    <source>
        <dbReference type="Pfam" id="PF00728"/>
    </source>
</evidence>
<dbReference type="Proteomes" id="UP000053433">
    <property type="component" value="Unassembled WGS sequence"/>
</dbReference>
<organism evidence="5 7">
    <name type="scientific">Ruthenibacterium lactatiformans</name>
    <dbReference type="NCBI Taxonomy" id="1550024"/>
    <lineage>
        <taxon>Bacteria</taxon>
        <taxon>Bacillati</taxon>
        <taxon>Bacillota</taxon>
        <taxon>Clostridia</taxon>
        <taxon>Eubacteriales</taxon>
        <taxon>Oscillospiraceae</taxon>
        <taxon>Ruthenibacterium</taxon>
    </lineage>
</organism>
<evidence type="ECO:0000313" key="7">
    <source>
        <dbReference type="Proteomes" id="UP000053433"/>
    </source>
</evidence>
<dbReference type="AlphaFoldDB" id="A0A0W7TT57"/>
<dbReference type="InterPro" id="IPR015883">
    <property type="entry name" value="Glyco_hydro_20_cat"/>
</dbReference>
<dbReference type="EMBL" id="VUNJ01000008">
    <property type="protein sequence ID" value="MST92098.1"/>
    <property type="molecule type" value="Genomic_DNA"/>
</dbReference>
<feature type="domain" description="Glycoside Hydrolase 20C C-terminal" evidence="4">
    <location>
        <begin position="421"/>
        <end position="603"/>
    </location>
</feature>
<dbReference type="InterPro" id="IPR017853">
    <property type="entry name" value="GH"/>
</dbReference>
<dbReference type="PANTHER" id="PTHR21040">
    <property type="entry name" value="BCDNA.GH04120"/>
    <property type="match status" value="1"/>
</dbReference>
<dbReference type="RefSeq" id="WP_058722926.1">
    <property type="nucleotide sequence ID" value="NZ_LMUA01000005.1"/>
</dbReference>
<feature type="domain" description="Glycoside hydrolase family 20 catalytic" evidence="3">
    <location>
        <begin position="105"/>
        <end position="297"/>
    </location>
</feature>
<gene>
    <name evidence="5" type="ORF">ASJ35_05550</name>
    <name evidence="6" type="ORF">FYJ76_09140</name>
</gene>
<evidence type="ECO:0000256" key="1">
    <source>
        <dbReference type="ARBA" id="ARBA00006285"/>
    </source>
</evidence>
<dbReference type="GO" id="GO:0005975">
    <property type="term" value="P:carbohydrate metabolic process"/>
    <property type="evidence" value="ECO:0007669"/>
    <property type="project" value="InterPro"/>
</dbReference>